<dbReference type="Proteomes" id="UP001107558">
    <property type="component" value="Chromosome 2"/>
</dbReference>
<comment type="caution">
    <text evidence="2">The sequence shown here is derived from an EMBL/GenBank/DDBJ whole genome shotgun (WGS) entry which is preliminary data.</text>
</comment>
<evidence type="ECO:0000256" key="1">
    <source>
        <dbReference type="SAM" id="MobiDB-lite"/>
    </source>
</evidence>
<feature type="region of interest" description="Disordered" evidence="1">
    <location>
        <begin position="83"/>
        <end position="112"/>
    </location>
</feature>
<reference evidence="2" key="1">
    <citation type="submission" date="2021-03" db="EMBL/GenBank/DDBJ databases">
        <title>Chromosome level genome of the anhydrobiotic midge Polypedilum vanderplanki.</title>
        <authorList>
            <person name="Yoshida Y."/>
            <person name="Kikawada T."/>
            <person name="Gusev O."/>
        </authorList>
    </citation>
    <scope>NUCLEOTIDE SEQUENCE</scope>
    <source>
        <strain evidence="2">NIAS01</strain>
        <tissue evidence="2">Whole body or cell culture</tissue>
    </source>
</reference>
<feature type="region of interest" description="Disordered" evidence="1">
    <location>
        <begin position="16"/>
        <end position="54"/>
    </location>
</feature>
<evidence type="ECO:0000313" key="3">
    <source>
        <dbReference type="Proteomes" id="UP001107558"/>
    </source>
</evidence>
<feature type="compositionally biased region" description="Basic residues" evidence="1">
    <location>
        <begin position="22"/>
        <end position="38"/>
    </location>
</feature>
<gene>
    <name evidence="2" type="ORF">PVAND_004841</name>
</gene>
<organism evidence="2 3">
    <name type="scientific">Polypedilum vanderplanki</name>
    <name type="common">Sleeping chironomid midge</name>
    <dbReference type="NCBI Taxonomy" id="319348"/>
    <lineage>
        <taxon>Eukaryota</taxon>
        <taxon>Metazoa</taxon>
        <taxon>Ecdysozoa</taxon>
        <taxon>Arthropoda</taxon>
        <taxon>Hexapoda</taxon>
        <taxon>Insecta</taxon>
        <taxon>Pterygota</taxon>
        <taxon>Neoptera</taxon>
        <taxon>Endopterygota</taxon>
        <taxon>Diptera</taxon>
        <taxon>Nematocera</taxon>
        <taxon>Chironomoidea</taxon>
        <taxon>Chironomidae</taxon>
        <taxon>Chironominae</taxon>
        <taxon>Polypedilum</taxon>
        <taxon>Polypedilum</taxon>
    </lineage>
</organism>
<dbReference type="EMBL" id="JADBJN010000002">
    <property type="protein sequence ID" value="KAG5674896.1"/>
    <property type="molecule type" value="Genomic_DNA"/>
</dbReference>
<protein>
    <submittedName>
        <fullName evidence="2">Uncharacterized protein</fullName>
    </submittedName>
</protein>
<accession>A0A9J6BYY8</accession>
<proteinExistence type="predicted"/>
<keyword evidence="3" id="KW-1185">Reference proteome</keyword>
<name>A0A9J6BYY8_POLVA</name>
<dbReference type="AlphaFoldDB" id="A0A9J6BYY8"/>
<sequence>MSRNVSFNEYVQEFEHEDSIKINKRHSNPRRDFKKKRTERQNERSRSVTPSSSYQLNITGAKINENGEICFCLPKSQVEIINKQDKRQQEKEEEEEPMMMDNDAYYDPPEFDNKSIYNSLPELKESLLEVEDDPINISVLGRNYRTNSFR</sequence>
<evidence type="ECO:0000313" key="2">
    <source>
        <dbReference type="EMBL" id="KAG5674896.1"/>
    </source>
</evidence>